<dbReference type="EC" id="2.7.7.65" evidence="2"/>
<dbReference type="InterPro" id="IPR000160">
    <property type="entry name" value="GGDEF_dom"/>
</dbReference>
<feature type="transmembrane region" description="Helical" evidence="4">
    <location>
        <begin position="168"/>
        <end position="188"/>
    </location>
</feature>
<keyword evidence="4" id="KW-0472">Membrane</keyword>
<feature type="transmembrane region" description="Helical" evidence="4">
    <location>
        <begin position="89"/>
        <end position="110"/>
    </location>
</feature>
<dbReference type="CDD" id="cd01949">
    <property type="entry name" value="GGDEF"/>
    <property type="match status" value="1"/>
</dbReference>
<dbReference type="PANTHER" id="PTHR45138:SF9">
    <property type="entry name" value="DIGUANYLATE CYCLASE DGCM-RELATED"/>
    <property type="match status" value="1"/>
</dbReference>
<keyword evidence="4" id="KW-1133">Transmembrane helix</keyword>
<gene>
    <name evidence="6" type="ORF">YBY_35640</name>
</gene>
<evidence type="ECO:0000256" key="4">
    <source>
        <dbReference type="SAM" id="Phobius"/>
    </source>
</evidence>
<dbReference type="PANTHER" id="PTHR45138">
    <property type="entry name" value="REGULATORY COMPONENTS OF SENSORY TRANSDUCTION SYSTEM"/>
    <property type="match status" value="1"/>
</dbReference>
<dbReference type="GO" id="GO:0052621">
    <property type="term" value="F:diguanylate cyclase activity"/>
    <property type="evidence" value="ECO:0007669"/>
    <property type="project" value="UniProtKB-EC"/>
</dbReference>
<comment type="cofactor">
    <cofactor evidence="1">
        <name>Mg(2+)</name>
        <dbReference type="ChEBI" id="CHEBI:18420"/>
    </cofactor>
</comment>
<protein>
    <recommendedName>
        <fullName evidence="2">diguanylate cyclase</fullName>
        <ecNumber evidence="2">2.7.7.65</ecNumber>
    </recommendedName>
</protein>
<feature type="transmembrane region" description="Helical" evidence="4">
    <location>
        <begin position="116"/>
        <end position="136"/>
    </location>
</feature>
<feature type="transmembrane region" description="Helical" evidence="4">
    <location>
        <begin position="65"/>
        <end position="82"/>
    </location>
</feature>
<proteinExistence type="predicted"/>
<evidence type="ECO:0000313" key="6">
    <source>
        <dbReference type="EMBL" id="BBJ05715.1"/>
    </source>
</evidence>
<keyword evidence="4" id="KW-0812">Transmembrane</keyword>
<organism evidence="6">
    <name type="scientific">Marinobacter nauticus</name>
    <name type="common">Marinobacter hydrocarbonoclasticus</name>
    <name type="synonym">Marinobacter aquaeolei</name>
    <dbReference type="NCBI Taxonomy" id="2743"/>
    <lineage>
        <taxon>Bacteria</taxon>
        <taxon>Pseudomonadati</taxon>
        <taxon>Pseudomonadota</taxon>
        <taxon>Gammaproteobacteria</taxon>
        <taxon>Pseudomonadales</taxon>
        <taxon>Marinobacteraceae</taxon>
        <taxon>Marinobacter</taxon>
    </lineage>
</organism>
<dbReference type="Pfam" id="PF00990">
    <property type="entry name" value="GGDEF"/>
    <property type="match status" value="1"/>
</dbReference>
<name>A0A455WGA4_MARNT</name>
<evidence type="ECO:0000256" key="3">
    <source>
        <dbReference type="ARBA" id="ARBA00034247"/>
    </source>
</evidence>
<reference evidence="6" key="1">
    <citation type="submission" date="2019-03" db="EMBL/GenBank/DDBJ databases">
        <title>Whole genome analysis of nitrate-reducing bacteria Marinobacter hydrocarbonoclasticus YB03.</title>
        <authorList>
            <person name="Azam A.H."/>
            <person name="Yuk S.R."/>
            <person name="Kamarisima K."/>
            <person name="Miyanaga K."/>
            <person name="Tanji Y."/>
        </authorList>
    </citation>
    <scope>NUCLEOTIDE SEQUENCE</scope>
    <source>
        <strain evidence="6">YB03</strain>
    </source>
</reference>
<dbReference type="NCBIfam" id="TIGR00254">
    <property type="entry name" value="GGDEF"/>
    <property type="match status" value="1"/>
</dbReference>
<evidence type="ECO:0000259" key="5">
    <source>
        <dbReference type="PROSITE" id="PS50887"/>
    </source>
</evidence>
<feature type="transmembrane region" description="Helical" evidence="4">
    <location>
        <begin position="26"/>
        <end position="45"/>
    </location>
</feature>
<dbReference type="InterPro" id="IPR043128">
    <property type="entry name" value="Rev_trsase/Diguanyl_cyclase"/>
</dbReference>
<feature type="domain" description="GGDEF" evidence="5">
    <location>
        <begin position="236"/>
        <end position="368"/>
    </location>
</feature>
<dbReference type="GO" id="GO:1902201">
    <property type="term" value="P:negative regulation of bacterial-type flagellum-dependent cell motility"/>
    <property type="evidence" value="ECO:0007669"/>
    <property type="project" value="TreeGrafter"/>
</dbReference>
<dbReference type="SUPFAM" id="SSF55073">
    <property type="entry name" value="Nucleotide cyclase"/>
    <property type="match status" value="1"/>
</dbReference>
<dbReference type="InterPro" id="IPR050469">
    <property type="entry name" value="Diguanylate_Cyclase"/>
</dbReference>
<feature type="transmembrane region" description="Helical" evidence="4">
    <location>
        <begin position="143"/>
        <end position="162"/>
    </location>
</feature>
<sequence>MAVSRPAVPMKWQAAFESYQERMEAALAYAGAWLLLATVFLYHLTHTHFHQHAADLGNLEMILRIPLMVAIGLAFSARWIGFPRWPARYFLRLMGICLSGLALSLLFLFALYEPIIVAQISDSMTIALFGATIMGLRSFREWLLIVALPLAIFLIAAVVAGLPIMTLVAVLIAPALLMFVTCILMAFVRKVAVDGFIARESVNEVATTDPLTGLLNRRAFMPLLQQEHARAMRAEAPFSVILADLDKFKKVNDTWGREAGDDVLKEVAARMRDCLRKQDALCRWGGEEFLILLPGTDAEGARVVAEKCREQMQEIPINMHGVHHTQTVSLGVAVFGQGEAIDHLVNRADGALYQAKQNGRNRVELAGYGN</sequence>
<comment type="catalytic activity">
    <reaction evidence="3">
        <text>2 GTP = 3',3'-c-di-GMP + 2 diphosphate</text>
        <dbReference type="Rhea" id="RHEA:24898"/>
        <dbReference type="ChEBI" id="CHEBI:33019"/>
        <dbReference type="ChEBI" id="CHEBI:37565"/>
        <dbReference type="ChEBI" id="CHEBI:58805"/>
        <dbReference type="EC" id="2.7.7.65"/>
    </reaction>
</comment>
<dbReference type="InterPro" id="IPR029787">
    <property type="entry name" value="Nucleotide_cyclase"/>
</dbReference>
<dbReference type="GO" id="GO:0005886">
    <property type="term" value="C:plasma membrane"/>
    <property type="evidence" value="ECO:0007669"/>
    <property type="project" value="TreeGrafter"/>
</dbReference>
<accession>A0A455WGA4</accession>
<dbReference type="AlphaFoldDB" id="A0A455WGA4"/>
<evidence type="ECO:0000256" key="1">
    <source>
        <dbReference type="ARBA" id="ARBA00001946"/>
    </source>
</evidence>
<evidence type="ECO:0000256" key="2">
    <source>
        <dbReference type="ARBA" id="ARBA00012528"/>
    </source>
</evidence>
<dbReference type="GO" id="GO:0043709">
    <property type="term" value="P:cell adhesion involved in single-species biofilm formation"/>
    <property type="evidence" value="ECO:0007669"/>
    <property type="project" value="TreeGrafter"/>
</dbReference>
<dbReference type="FunFam" id="3.30.70.270:FF:000001">
    <property type="entry name" value="Diguanylate cyclase domain protein"/>
    <property type="match status" value="1"/>
</dbReference>
<dbReference type="EMBL" id="AP019537">
    <property type="protein sequence ID" value="BBJ05715.1"/>
    <property type="molecule type" value="Genomic_DNA"/>
</dbReference>
<dbReference type="PROSITE" id="PS50887">
    <property type="entry name" value="GGDEF"/>
    <property type="match status" value="1"/>
</dbReference>
<dbReference type="SMART" id="SM00267">
    <property type="entry name" value="GGDEF"/>
    <property type="match status" value="1"/>
</dbReference>
<dbReference type="Gene3D" id="3.30.70.270">
    <property type="match status" value="1"/>
</dbReference>